<accession>A0A2K9YS03</accession>
<gene>
    <name evidence="2" type="ORF">SG3EUKT976969.1</name>
</gene>
<dbReference type="GO" id="GO:0000428">
    <property type="term" value="C:DNA-directed RNA polymerase complex"/>
    <property type="evidence" value="ECO:0007669"/>
    <property type="project" value="UniProtKB-KW"/>
</dbReference>
<keyword evidence="2" id="KW-0150">Chloroplast</keyword>
<organism evidence="2">
    <name type="scientific">Haematococcus lacustris</name>
    <name type="common">Green alga</name>
    <name type="synonym">Haematococcus pluvialis</name>
    <dbReference type="NCBI Taxonomy" id="44745"/>
    <lineage>
        <taxon>Eukaryota</taxon>
        <taxon>Viridiplantae</taxon>
        <taxon>Chlorophyta</taxon>
        <taxon>core chlorophytes</taxon>
        <taxon>Chlorophyceae</taxon>
        <taxon>CS clade</taxon>
        <taxon>Chlamydomonadales</taxon>
        <taxon>Haematococcaceae</taxon>
        <taxon>Haematococcus</taxon>
    </lineage>
</organism>
<protein>
    <submittedName>
        <fullName evidence="2">DNA-directed RNA polymerase</fullName>
    </submittedName>
</protein>
<reference evidence="2" key="1">
    <citation type="submission" date="2017-12" db="EMBL/GenBank/DDBJ databases">
        <authorList>
            <person name="Hurst M.R.H."/>
        </authorList>
    </citation>
    <scope>NUCLEOTIDE SEQUENCE</scope>
    <source>
        <strain evidence="2">UTEX 2505</strain>
    </source>
</reference>
<feature type="region of interest" description="Disordered" evidence="1">
    <location>
        <begin position="1"/>
        <end position="40"/>
    </location>
</feature>
<dbReference type="AlphaFoldDB" id="A0A2K9YS03"/>
<geneLocation type="chloroplast" evidence="2"/>
<feature type="compositionally biased region" description="Basic and acidic residues" evidence="1">
    <location>
        <begin position="224"/>
        <end position="236"/>
    </location>
</feature>
<sequence>MLRCPRSSPPSGQRAPGQRGGNRRTAFHPKTGKTFKTNKSPNIEQETADFLIRTKSPLPIKLNKNNGADVVQKLQVSNPFLTKNETIYEAWTWGYIWILSGKIYESNKPTPFFIQKGDFLNLKSCISLTNWKLSNKKGKTYHIDFCNILSGKYLSNSRTSVGTPFFESRTLLDTAHQTGVVGLTHPKVVGGLSQSTFFRDGIGSCGESAFQDSNSNSNSNKSSLSEKGEKKTSTFEKLERPKLNNLKILRKQPTICFDLNKILYKEYGYLLILPEKVQFLKSLRILPKHFNIPENLKLNRESRGLDGRPRPSRGLVGHYYKSKVGGSSGRRALAGFLRGPLSEAAPPKEKNPGH</sequence>
<keyword evidence="2" id="KW-0934">Plastid</keyword>
<feature type="compositionally biased region" description="Low complexity" evidence="1">
    <location>
        <begin position="213"/>
        <end position="223"/>
    </location>
</feature>
<feature type="compositionally biased region" description="Basic residues" evidence="1">
    <location>
        <begin position="21"/>
        <end position="33"/>
    </location>
</feature>
<evidence type="ECO:0000256" key="1">
    <source>
        <dbReference type="SAM" id="MobiDB-lite"/>
    </source>
</evidence>
<keyword evidence="2" id="KW-0804">Transcription</keyword>
<evidence type="ECO:0000313" key="2">
    <source>
        <dbReference type="EMBL" id="AUW36547.1"/>
    </source>
</evidence>
<dbReference type="EMBL" id="MG677935">
    <property type="protein sequence ID" value="AUW36547.1"/>
    <property type="molecule type" value="Genomic_DNA"/>
</dbReference>
<feature type="region of interest" description="Disordered" evidence="1">
    <location>
        <begin position="209"/>
        <end position="236"/>
    </location>
</feature>
<name>A0A2K9YS03_HAELA</name>
<keyword evidence="2" id="KW-0240">DNA-directed RNA polymerase</keyword>
<proteinExistence type="predicted"/>